<dbReference type="PROSITE" id="PS51968">
    <property type="entry name" value="GRH_CP2_DB"/>
    <property type="match status" value="1"/>
</dbReference>
<feature type="compositionally biased region" description="Low complexity" evidence="1">
    <location>
        <begin position="273"/>
        <end position="302"/>
    </location>
</feature>
<feature type="region of interest" description="Disordered" evidence="1">
    <location>
        <begin position="256"/>
        <end position="302"/>
    </location>
</feature>
<name>A0A068SB39_9FUNG</name>
<sequence length="832" mass="90820">MDYRSNSSTTASFDAFAASMQSVLSANVGTSTALPPNTCTSSSEMSELAIDPYPTTYVPRPTEATSMMGSAAAMRSLYDLNNDGNSSNHHHDTTPLHEMPPNDSIEYLYKSNLWSRRREIKSDVGNDDSLQQQQQQPVVMSMVDEISGSGGCFADDSLVAPCTFYSPIHQQHHPSTTTSPCSDLSSPPNLVLGNSQVLKRRRSSAMSLTMTDKDHHHHQHPSMMAAAAAAAVAANGMYYSPVPSLPAAPATQQQHYAAPVVAPPPPSTAQLVTPTSSATGTPSPCSFPGSSSSSSSAGAALSEQRATPMPLLRFNVVLQASTAATQISEGSPTTYLNRGQAYALHLQDTYDHDTIITSTFIIMFHEPSHRKVALNYWKFWLSQQKNPSAARAVTLDHDQSIGIHNVRFPSFDRISFDWNGRIGAKIFVRFNCLSTDFSRIKGVKGIPLRAQMETKVGGVQGPVSTATLHQQDANPAQDYIEQCYCKIKLFRDKGAERKNKDDAKQIGKHLERVYAEGNPRQHPFWLMYNQPKPYSVLNEIPTTPQQSTEDALLSSSPPSEGSAAETDMEALLSRPQQQQQHLVSESAATATVSTTSRAPSSSPPSNPQLTSSSLLLQTLPSHFSQQQQQQPSLHHKRTFSELDAVTSDDHGQYLDYATTGATPSGNAMQNCETLASKQVVTGRSLYVNVKTTQHQRFHSPPSPSSRSKNDKKKLQHIVLDRITTHDLILKLSPLLSLHYSQVSEILWRQPKSIIWETHALAKTSPKNPTSSSSRAGHHVGGNHGNNNNNNNNSDTVLVVVNDAILADRFTEGAVVGVEWEIKPDGTVRLLLQ</sequence>
<keyword evidence="4" id="KW-1185">Reference proteome</keyword>
<dbReference type="GO" id="GO:0005634">
    <property type="term" value="C:nucleus"/>
    <property type="evidence" value="ECO:0007669"/>
    <property type="project" value="TreeGrafter"/>
</dbReference>
<dbReference type="AlphaFoldDB" id="A0A068SB39"/>
<evidence type="ECO:0000313" key="4">
    <source>
        <dbReference type="Proteomes" id="UP000027586"/>
    </source>
</evidence>
<feature type="compositionally biased region" description="Polar residues" evidence="1">
    <location>
        <begin position="540"/>
        <end position="549"/>
    </location>
</feature>
<feature type="compositionally biased region" description="Low complexity" evidence="1">
    <location>
        <begin position="762"/>
        <end position="773"/>
    </location>
</feature>
<accession>A0A068SB39</accession>
<feature type="region of interest" description="Disordered" evidence="1">
    <location>
        <begin position="536"/>
        <end position="611"/>
    </location>
</feature>
<protein>
    <submittedName>
        <fullName evidence="3">Grainyhead-like protein 2 homolog</fullName>
    </submittedName>
</protein>
<dbReference type="OrthoDB" id="7680836at2759"/>
<dbReference type="PANTHER" id="PTHR11037">
    <property type="entry name" value="TRANSCRIPTION FACTOR CP2"/>
    <property type="match status" value="1"/>
</dbReference>
<feature type="region of interest" description="Disordered" evidence="1">
    <location>
        <begin position="691"/>
        <end position="712"/>
    </location>
</feature>
<feature type="compositionally biased region" description="Low complexity" evidence="1">
    <location>
        <begin position="552"/>
        <end position="565"/>
    </location>
</feature>
<feature type="compositionally biased region" description="Low complexity" evidence="1">
    <location>
        <begin position="582"/>
        <end position="600"/>
    </location>
</feature>
<gene>
    <name evidence="3" type="ORF">LCOR_10392.1</name>
</gene>
<feature type="domain" description="Grh/CP2 DB" evidence="2">
    <location>
        <begin position="310"/>
        <end position="554"/>
    </location>
</feature>
<dbReference type="EMBL" id="CBTN010000072">
    <property type="protein sequence ID" value="CDH59583.1"/>
    <property type="molecule type" value="Genomic_DNA"/>
</dbReference>
<proteinExistence type="predicted"/>
<evidence type="ECO:0000313" key="3">
    <source>
        <dbReference type="EMBL" id="CDH59583.1"/>
    </source>
</evidence>
<dbReference type="GO" id="GO:0000978">
    <property type="term" value="F:RNA polymerase II cis-regulatory region sequence-specific DNA binding"/>
    <property type="evidence" value="ECO:0007669"/>
    <property type="project" value="TreeGrafter"/>
</dbReference>
<comment type="caution">
    <text evidence="3">The sequence shown here is derived from an EMBL/GenBank/DDBJ whole genome shotgun (WGS) entry which is preliminary data.</text>
</comment>
<dbReference type="Pfam" id="PF04516">
    <property type="entry name" value="CP2"/>
    <property type="match status" value="1"/>
</dbReference>
<dbReference type="VEuPathDB" id="FungiDB:LCOR_10392.1"/>
<organism evidence="3 4">
    <name type="scientific">Lichtheimia corymbifera JMRC:FSU:9682</name>
    <dbReference type="NCBI Taxonomy" id="1263082"/>
    <lineage>
        <taxon>Eukaryota</taxon>
        <taxon>Fungi</taxon>
        <taxon>Fungi incertae sedis</taxon>
        <taxon>Mucoromycota</taxon>
        <taxon>Mucoromycotina</taxon>
        <taxon>Mucoromycetes</taxon>
        <taxon>Mucorales</taxon>
        <taxon>Lichtheimiaceae</taxon>
        <taxon>Lichtheimia</taxon>
    </lineage>
</organism>
<feature type="region of interest" description="Disordered" evidence="1">
    <location>
        <begin position="170"/>
        <end position="191"/>
    </location>
</feature>
<dbReference type="STRING" id="1263082.A0A068SB39"/>
<dbReference type="GO" id="GO:0001228">
    <property type="term" value="F:DNA-binding transcription activator activity, RNA polymerase II-specific"/>
    <property type="evidence" value="ECO:0007669"/>
    <property type="project" value="TreeGrafter"/>
</dbReference>
<evidence type="ECO:0000259" key="2">
    <source>
        <dbReference type="PROSITE" id="PS51968"/>
    </source>
</evidence>
<dbReference type="InterPro" id="IPR007604">
    <property type="entry name" value="CP2"/>
</dbReference>
<dbReference type="InterPro" id="IPR040167">
    <property type="entry name" value="TF_CP2-like"/>
</dbReference>
<evidence type="ECO:0000256" key="1">
    <source>
        <dbReference type="SAM" id="MobiDB-lite"/>
    </source>
</evidence>
<dbReference type="Proteomes" id="UP000027586">
    <property type="component" value="Unassembled WGS sequence"/>
</dbReference>
<reference evidence="3" key="1">
    <citation type="submission" date="2013-08" db="EMBL/GenBank/DDBJ databases">
        <title>Gene expansion shapes genome architecture in the human pathogen Lichtheimia corymbifera: an evolutionary genomics analysis in the ancient terrestrial Mucorales (Mucoromycotina).</title>
        <authorList>
            <person name="Schwartze V.U."/>
            <person name="Winter S."/>
            <person name="Shelest E."/>
            <person name="Marcet-Houben M."/>
            <person name="Horn F."/>
            <person name="Wehner S."/>
            <person name="Hoffmann K."/>
            <person name="Riege K."/>
            <person name="Sammeth M."/>
            <person name="Nowrousian M."/>
            <person name="Valiante V."/>
            <person name="Linde J."/>
            <person name="Jacobsen I.D."/>
            <person name="Marz M."/>
            <person name="Brakhage A.A."/>
            <person name="Gabaldon T."/>
            <person name="Bocker S."/>
            <person name="Voigt K."/>
        </authorList>
    </citation>
    <scope>NUCLEOTIDE SEQUENCE [LARGE SCALE GENOMIC DNA]</scope>
    <source>
        <strain evidence="3">FSU 9682</strain>
    </source>
</reference>
<dbReference type="PANTHER" id="PTHR11037:SF20">
    <property type="entry name" value="PROTEIN GRAINYHEAD"/>
    <property type="match status" value="1"/>
</dbReference>
<feature type="region of interest" description="Disordered" evidence="1">
    <location>
        <begin position="762"/>
        <end position="793"/>
    </location>
</feature>
<feature type="compositionally biased region" description="Polar residues" evidence="1">
    <location>
        <begin position="173"/>
        <end position="191"/>
    </location>
</feature>
<feature type="region of interest" description="Disordered" evidence="1">
    <location>
        <begin position="78"/>
        <end position="102"/>
    </location>
</feature>